<keyword evidence="1" id="KW-0732">Signal</keyword>
<feature type="domain" description="Choice-of-anchor A" evidence="3">
    <location>
        <begin position="30"/>
        <end position="319"/>
    </location>
</feature>
<dbReference type="RefSeq" id="WP_344692476.1">
    <property type="nucleotide sequence ID" value="NZ_BAABBF010000002.1"/>
</dbReference>
<evidence type="ECO:0000259" key="2">
    <source>
        <dbReference type="Pfam" id="PF07589"/>
    </source>
</evidence>
<dbReference type="EMBL" id="BAABBF010000002">
    <property type="protein sequence ID" value="GAA3704158.1"/>
    <property type="molecule type" value="Genomic_DNA"/>
</dbReference>
<dbReference type="NCBIfam" id="TIGR04215">
    <property type="entry name" value="choice_anch_A"/>
    <property type="match status" value="1"/>
</dbReference>
<sequence>MKNIVLLAAAAMAVVSPSTAIAKGNAADGLQAMRELNLIVLGDLNTQQHIQGKAFVGGNVKGRPVVAQGGSQGYRASGRPQLTVGGNSEGFTIERNLGEPLVALVGGNAAGMALNGVGTVQVGGTANVANFNPGGSKLVQYGTGVTGGQAQDAPYLTLTPGLADPRNGLAATIAAQTTKLAEDLGVLSMQLSSLASISTITSTTTALDYARAADGYAVFTMTAAAFQDQNANFDVLFGRLPAGMTTIVNVLGETLVQGGNINSTALNQTVIWNFAQATSITTKGWHGSILAPLATLTNTSAIEGSVAVKAFTMNGEVHLGTFAGTDAIVATAVPEPATWAMMLTGFAMIGAAVRRRRRAAIAFV</sequence>
<evidence type="ECO:0000313" key="5">
    <source>
        <dbReference type="Proteomes" id="UP001500523"/>
    </source>
</evidence>
<evidence type="ECO:0000313" key="4">
    <source>
        <dbReference type="EMBL" id="GAA3704158.1"/>
    </source>
</evidence>
<gene>
    <name evidence="4" type="ORF">GCM10022268_12180</name>
</gene>
<feature type="signal peptide" evidence="1">
    <location>
        <begin position="1"/>
        <end position="22"/>
    </location>
</feature>
<comment type="caution">
    <text evidence="4">The sequence shown here is derived from an EMBL/GenBank/DDBJ whole genome shotgun (WGS) entry which is preliminary data.</text>
</comment>
<dbReference type="NCBIfam" id="NF035944">
    <property type="entry name" value="PEPxxWA-CTERM"/>
    <property type="match status" value="1"/>
</dbReference>
<reference evidence="5" key="1">
    <citation type="journal article" date="2019" name="Int. J. Syst. Evol. Microbiol.">
        <title>The Global Catalogue of Microorganisms (GCM) 10K type strain sequencing project: providing services to taxonomists for standard genome sequencing and annotation.</title>
        <authorList>
            <consortium name="The Broad Institute Genomics Platform"/>
            <consortium name="The Broad Institute Genome Sequencing Center for Infectious Disease"/>
            <person name="Wu L."/>
            <person name="Ma J."/>
        </authorList>
    </citation>
    <scope>NUCLEOTIDE SEQUENCE [LARGE SCALE GENOMIC DNA]</scope>
    <source>
        <strain evidence="5">JCM 17498</strain>
    </source>
</reference>
<proteinExistence type="predicted"/>
<evidence type="ECO:0000256" key="1">
    <source>
        <dbReference type="SAM" id="SignalP"/>
    </source>
</evidence>
<dbReference type="Proteomes" id="UP001500523">
    <property type="component" value="Unassembled WGS sequence"/>
</dbReference>
<evidence type="ECO:0008006" key="6">
    <source>
        <dbReference type="Google" id="ProtNLM"/>
    </source>
</evidence>
<name>A0ABP7DJI4_9SPHN</name>
<dbReference type="NCBIfam" id="NF038126">
    <property type="entry name" value="PEP_CTERM_FxDxF"/>
    <property type="match status" value="1"/>
</dbReference>
<protein>
    <recommendedName>
        <fullName evidence="6">PEP-CTERM protein-sorting domain-containing protein</fullName>
    </recommendedName>
</protein>
<organism evidence="4 5">
    <name type="scientific">Sphingomonas cynarae</name>
    <dbReference type="NCBI Taxonomy" id="930197"/>
    <lineage>
        <taxon>Bacteria</taxon>
        <taxon>Pseudomonadati</taxon>
        <taxon>Pseudomonadota</taxon>
        <taxon>Alphaproteobacteria</taxon>
        <taxon>Sphingomonadales</taxon>
        <taxon>Sphingomonadaceae</taxon>
        <taxon>Sphingomonas</taxon>
    </lineage>
</organism>
<accession>A0ABP7DJI4</accession>
<dbReference type="InterPro" id="IPR013424">
    <property type="entry name" value="Ice-binding_C"/>
</dbReference>
<keyword evidence="5" id="KW-1185">Reference proteome</keyword>
<dbReference type="NCBIfam" id="TIGR02595">
    <property type="entry name" value="PEP_CTERM"/>
    <property type="match status" value="1"/>
</dbReference>
<feature type="chain" id="PRO_5046217547" description="PEP-CTERM protein-sorting domain-containing protein" evidence="1">
    <location>
        <begin position="23"/>
        <end position="364"/>
    </location>
</feature>
<dbReference type="Pfam" id="PF07589">
    <property type="entry name" value="PEP-CTERM"/>
    <property type="match status" value="1"/>
</dbReference>
<dbReference type="InterPro" id="IPR026588">
    <property type="entry name" value="Choice_anch_A"/>
</dbReference>
<dbReference type="Pfam" id="PF20597">
    <property type="entry name" value="pAdhesive_15"/>
    <property type="match status" value="1"/>
</dbReference>
<evidence type="ECO:0000259" key="3">
    <source>
        <dbReference type="Pfam" id="PF20597"/>
    </source>
</evidence>
<feature type="domain" description="Ice-binding protein C-terminal" evidence="2">
    <location>
        <begin position="332"/>
        <end position="356"/>
    </location>
</feature>